<dbReference type="PROSITE" id="PS51257">
    <property type="entry name" value="PROKAR_LIPOPROTEIN"/>
    <property type="match status" value="1"/>
</dbReference>
<name>A0A9D1SWN4_9FIRM</name>
<keyword evidence="1" id="KW-0784">Thiamine biosynthesis</keyword>
<proteinExistence type="predicted"/>
<evidence type="ECO:0000256" key="2">
    <source>
        <dbReference type="SAM" id="SignalP"/>
    </source>
</evidence>
<organism evidence="4 5">
    <name type="scientific">Candidatus Limadaptatus stercoripullorum</name>
    <dbReference type="NCBI Taxonomy" id="2840846"/>
    <lineage>
        <taxon>Bacteria</taxon>
        <taxon>Bacillati</taxon>
        <taxon>Bacillota</taxon>
        <taxon>Clostridia</taxon>
        <taxon>Eubacteriales</taxon>
        <taxon>Candidatus Limadaptatus</taxon>
    </lineage>
</organism>
<dbReference type="PANTHER" id="PTHR20858:SF17">
    <property type="entry name" value="HYDROXYMETHYLPYRIMIDINE_PHOSPHOMETHYLPYRIMIDINE KINASE THI20-RELATED"/>
    <property type="match status" value="1"/>
</dbReference>
<evidence type="ECO:0000256" key="1">
    <source>
        <dbReference type="ARBA" id="ARBA00022977"/>
    </source>
</evidence>
<evidence type="ECO:0000259" key="3">
    <source>
        <dbReference type="Pfam" id="PF08543"/>
    </source>
</evidence>
<dbReference type="GO" id="GO:0005829">
    <property type="term" value="C:cytosol"/>
    <property type="evidence" value="ECO:0007669"/>
    <property type="project" value="TreeGrafter"/>
</dbReference>
<dbReference type="Gene3D" id="3.40.1190.20">
    <property type="match status" value="1"/>
</dbReference>
<dbReference type="GO" id="GO:0008972">
    <property type="term" value="F:phosphomethylpyrimidine kinase activity"/>
    <property type="evidence" value="ECO:0007669"/>
    <property type="project" value="TreeGrafter"/>
</dbReference>
<dbReference type="Proteomes" id="UP000886857">
    <property type="component" value="Unassembled WGS sequence"/>
</dbReference>
<dbReference type="InterPro" id="IPR013749">
    <property type="entry name" value="PM/HMP-P_kinase-1"/>
</dbReference>
<accession>A0A9D1SWN4</accession>
<dbReference type="EMBL" id="DVOE01000049">
    <property type="protein sequence ID" value="HIU98840.1"/>
    <property type="molecule type" value="Genomic_DNA"/>
</dbReference>
<evidence type="ECO:0000313" key="5">
    <source>
        <dbReference type="Proteomes" id="UP000886857"/>
    </source>
</evidence>
<dbReference type="Pfam" id="PF08543">
    <property type="entry name" value="Phos_pyr_kin"/>
    <property type="match status" value="1"/>
</dbReference>
<dbReference type="GO" id="GO:0008902">
    <property type="term" value="F:hydroxymethylpyrimidine kinase activity"/>
    <property type="evidence" value="ECO:0007669"/>
    <property type="project" value="TreeGrafter"/>
</dbReference>
<dbReference type="AlphaFoldDB" id="A0A9D1SWN4"/>
<dbReference type="SUPFAM" id="SSF53613">
    <property type="entry name" value="Ribokinase-like"/>
    <property type="match status" value="1"/>
</dbReference>
<dbReference type="GO" id="GO:0009228">
    <property type="term" value="P:thiamine biosynthetic process"/>
    <property type="evidence" value="ECO:0007669"/>
    <property type="project" value="UniProtKB-KW"/>
</dbReference>
<keyword evidence="2" id="KW-0732">Signal</keyword>
<feature type="chain" id="PRO_5038963330" evidence="2">
    <location>
        <begin position="28"/>
        <end position="274"/>
    </location>
</feature>
<reference evidence="4" key="1">
    <citation type="submission" date="2020-10" db="EMBL/GenBank/DDBJ databases">
        <authorList>
            <person name="Gilroy R."/>
        </authorList>
    </citation>
    <scope>NUCLEOTIDE SEQUENCE</scope>
    <source>
        <strain evidence="4">10406</strain>
    </source>
</reference>
<reference evidence="4" key="2">
    <citation type="journal article" date="2021" name="PeerJ">
        <title>Extensive microbial diversity within the chicken gut microbiome revealed by metagenomics and culture.</title>
        <authorList>
            <person name="Gilroy R."/>
            <person name="Ravi A."/>
            <person name="Getino M."/>
            <person name="Pursley I."/>
            <person name="Horton D.L."/>
            <person name="Alikhan N.F."/>
            <person name="Baker D."/>
            <person name="Gharbi K."/>
            <person name="Hall N."/>
            <person name="Watson M."/>
            <person name="Adriaenssens E.M."/>
            <person name="Foster-Nyarko E."/>
            <person name="Jarju S."/>
            <person name="Secka A."/>
            <person name="Antonio M."/>
            <person name="Oren A."/>
            <person name="Chaudhuri R.R."/>
            <person name="La Ragione R."/>
            <person name="Hildebrand F."/>
            <person name="Pallen M.J."/>
        </authorList>
    </citation>
    <scope>NUCLEOTIDE SEQUENCE</scope>
    <source>
        <strain evidence="4">10406</strain>
    </source>
</reference>
<dbReference type="PANTHER" id="PTHR20858">
    <property type="entry name" value="PHOSPHOMETHYLPYRIMIDINE KINASE"/>
    <property type="match status" value="1"/>
</dbReference>
<keyword evidence="4" id="KW-0808">Transferase</keyword>
<feature type="signal peptide" evidence="2">
    <location>
        <begin position="1"/>
        <end position="27"/>
    </location>
</feature>
<feature type="domain" description="Pyridoxamine kinase/Phosphomethylpyrimidine kinase" evidence="3">
    <location>
        <begin position="22"/>
        <end position="253"/>
    </location>
</feature>
<protein>
    <submittedName>
        <fullName evidence="4">Bifunctional hydroxymethylpyrimidine kinase/phosphomethylpyrimidine kinase</fullName>
    </submittedName>
</protein>
<gene>
    <name evidence="4" type="ORF">IAC73_03235</name>
</gene>
<keyword evidence="4" id="KW-0418">Kinase</keyword>
<sequence>MNKRILTIQDYSSVGRCSLTAALPVLAACGHDAVGLPTALLSTQTYGIEGFTYTDLYDNMLPSYAHWKKLGINFDVLYTGFLGSMRIAEATMEIASDLKARGALIAVDPAMAEDGALYKIFDEAYRDKMIELCRIADIVMPNFTEGCMLAGLEMPLEPNRENARMILNILRHKGYKRVLLSGIKADGCRGTASMSGGKITFQMNDDFDAYIHGAGDCLSSAFVGKLASGMSFERAAQASVDFCKACIEASLKAKVDLRFGLLIERALPMLVEGK</sequence>
<dbReference type="InterPro" id="IPR029056">
    <property type="entry name" value="Ribokinase-like"/>
</dbReference>
<comment type="caution">
    <text evidence="4">The sequence shown here is derived from an EMBL/GenBank/DDBJ whole genome shotgun (WGS) entry which is preliminary data.</text>
</comment>
<evidence type="ECO:0000313" key="4">
    <source>
        <dbReference type="EMBL" id="HIU98840.1"/>
    </source>
</evidence>